<evidence type="ECO:0000256" key="4">
    <source>
        <dbReference type="SAM" id="MobiDB-lite"/>
    </source>
</evidence>
<evidence type="ECO:0000256" key="2">
    <source>
        <dbReference type="ARBA" id="ARBA00023002"/>
    </source>
</evidence>
<dbReference type="Proteomes" id="UP000198802">
    <property type="component" value="Unassembled WGS sequence"/>
</dbReference>
<dbReference type="Gene3D" id="3.40.50.720">
    <property type="entry name" value="NAD(P)-binding Rossmann-like Domain"/>
    <property type="match status" value="1"/>
</dbReference>
<dbReference type="SUPFAM" id="SSF51735">
    <property type="entry name" value="NAD(P)-binding Rossmann-fold domains"/>
    <property type="match status" value="1"/>
</dbReference>
<dbReference type="PANTHER" id="PTHR24321">
    <property type="entry name" value="DEHYDROGENASES, SHORT CHAIN"/>
    <property type="match status" value="1"/>
</dbReference>
<dbReference type="InterPro" id="IPR057326">
    <property type="entry name" value="KR_dom"/>
</dbReference>
<dbReference type="Pfam" id="PF13561">
    <property type="entry name" value="adh_short_C2"/>
    <property type="match status" value="1"/>
</dbReference>
<dbReference type="SMART" id="SM00822">
    <property type="entry name" value="PKS_KR"/>
    <property type="match status" value="1"/>
</dbReference>
<organism evidence="6 7">
    <name type="scientific">Parafrankia irregularis</name>
    <dbReference type="NCBI Taxonomy" id="795642"/>
    <lineage>
        <taxon>Bacteria</taxon>
        <taxon>Bacillati</taxon>
        <taxon>Actinomycetota</taxon>
        <taxon>Actinomycetes</taxon>
        <taxon>Frankiales</taxon>
        <taxon>Frankiaceae</taxon>
        <taxon>Parafrankia</taxon>
    </lineage>
</organism>
<gene>
    <name evidence="6" type="ORF">Ga0074812_105168</name>
</gene>
<evidence type="ECO:0000256" key="3">
    <source>
        <dbReference type="ARBA" id="ARBA00023027"/>
    </source>
</evidence>
<protein>
    <submittedName>
        <fullName evidence="6">NAD(P)-dependent dehydrogenase, short-chain alcohol dehydrogenase family</fullName>
    </submittedName>
</protein>
<dbReference type="FunFam" id="3.40.50.720:FF:000084">
    <property type="entry name" value="Short-chain dehydrogenase reductase"/>
    <property type="match status" value="1"/>
</dbReference>
<dbReference type="InterPro" id="IPR036291">
    <property type="entry name" value="NAD(P)-bd_dom_sf"/>
</dbReference>
<sequence>MEPTVETAVETGAQQDPQAGTPAGTQAGTRAGTQAEAGGDGGGREAGRVAVVLGGASGIGRATAEVLAAHGYQVVVADRDGTLAAEVAGGLGRPHESATADVTDEASVAGLFDGVHDRLGRLDAVVNSAGIGSLGLIADQSLEEFRAVVDVSLTGGFLVAKHAGRHLGRGGVLVSLSSLNARQPGVGLAAYCSAKAGLSMLTQVAALEFAERGIRVNAIAPGLVTTPLTAPAAAIPGITEDYLANTPLGRAGTPEEIAQAALYLCSDAAAWITGEILDINGGAHMLRYPNMLTHLARAFGDS</sequence>
<keyword evidence="7" id="KW-1185">Reference proteome</keyword>
<reference evidence="7" key="1">
    <citation type="submission" date="2015-11" db="EMBL/GenBank/DDBJ databases">
        <authorList>
            <person name="Varghese N."/>
        </authorList>
    </citation>
    <scope>NUCLEOTIDE SEQUENCE [LARGE SCALE GENOMIC DNA]</scope>
    <source>
        <strain evidence="7">DSM 45899</strain>
    </source>
</reference>
<dbReference type="PRINTS" id="PR00080">
    <property type="entry name" value="SDRFAMILY"/>
</dbReference>
<feature type="compositionally biased region" description="Polar residues" evidence="4">
    <location>
        <begin position="12"/>
        <end position="28"/>
    </location>
</feature>
<dbReference type="InterPro" id="IPR002347">
    <property type="entry name" value="SDR_fam"/>
</dbReference>
<evidence type="ECO:0000256" key="1">
    <source>
        <dbReference type="ARBA" id="ARBA00006484"/>
    </source>
</evidence>
<dbReference type="CDD" id="cd05233">
    <property type="entry name" value="SDR_c"/>
    <property type="match status" value="1"/>
</dbReference>
<comment type="similarity">
    <text evidence="1">Belongs to the short-chain dehydrogenases/reductases (SDR) family.</text>
</comment>
<feature type="region of interest" description="Disordered" evidence="4">
    <location>
        <begin position="1"/>
        <end position="44"/>
    </location>
</feature>
<dbReference type="GO" id="GO:0016491">
    <property type="term" value="F:oxidoreductase activity"/>
    <property type="evidence" value="ECO:0007669"/>
    <property type="project" value="UniProtKB-KW"/>
</dbReference>
<evidence type="ECO:0000313" key="6">
    <source>
        <dbReference type="EMBL" id="CUU55517.1"/>
    </source>
</evidence>
<accession>A0A0S4QJ20</accession>
<evidence type="ECO:0000259" key="5">
    <source>
        <dbReference type="SMART" id="SM00822"/>
    </source>
</evidence>
<dbReference type="AlphaFoldDB" id="A0A0S4QJ20"/>
<feature type="domain" description="Ketoreductase" evidence="5">
    <location>
        <begin position="48"/>
        <end position="222"/>
    </location>
</feature>
<keyword evidence="2" id="KW-0560">Oxidoreductase</keyword>
<dbReference type="InterPro" id="IPR020904">
    <property type="entry name" value="Sc_DH/Rdtase_CS"/>
</dbReference>
<evidence type="ECO:0000313" key="7">
    <source>
        <dbReference type="Proteomes" id="UP000198802"/>
    </source>
</evidence>
<dbReference type="EMBL" id="FAOZ01000005">
    <property type="protein sequence ID" value="CUU55517.1"/>
    <property type="molecule type" value="Genomic_DNA"/>
</dbReference>
<dbReference type="PRINTS" id="PR00081">
    <property type="entry name" value="GDHRDH"/>
</dbReference>
<dbReference type="PROSITE" id="PS00061">
    <property type="entry name" value="ADH_SHORT"/>
    <property type="match status" value="1"/>
</dbReference>
<dbReference type="PANTHER" id="PTHR24321:SF8">
    <property type="entry name" value="ESTRADIOL 17-BETA-DEHYDROGENASE 8-RELATED"/>
    <property type="match status" value="1"/>
</dbReference>
<proteinExistence type="inferred from homology"/>
<keyword evidence="3" id="KW-0520">NAD</keyword>
<name>A0A0S4QJ20_9ACTN</name>